<dbReference type="Pfam" id="PF00534">
    <property type="entry name" value="Glycos_transf_1"/>
    <property type="match status" value="1"/>
</dbReference>
<name>A0A517NLA4_9BACT</name>
<dbReference type="Proteomes" id="UP000318538">
    <property type="component" value="Chromosome"/>
</dbReference>
<keyword evidence="3" id="KW-0328">Glycosyltransferase</keyword>
<dbReference type="SUPFAM" id="SSF53756">
    <property type="entry name" value="UDP-Glycosyltransferase/glycogen phosphorylase"/>
    <property type="match status" value="1"/>
</dbReference>
<dbReference type="EMBL" id="CP036525">
    <property type="protein sequence ID" value="QDT07917.1"/>
    <property type="molecule type" value="Genomic_DNA"/>
</dbReference>
<accession>A0A517NLA4</accession>
<dbReference type="AlphaFoldDB" id="A0A517NLA4"/>
<dbReference type="InterPro" id="IPR001296">
    <property type="entry name" value="Glyco_trans_1"/>
</dbReference>
<keyword evidence="4" id="KW-1185">Reference proteome</keyword>
<feature type="domain" description="Glycosyl transferase family 1" evidence="1">
    <location>
        <begin position="194"/>
        <end position="360"/>
    </location>
</feature>
<feature type="domain" description="Glycosyltransferase subfamily 4-like N-terminal" evidence="2">
    <location>
        <begin position="80"/>
        <end position="180"/>
    </location>
</feature>
<evidence type="ECO:0000313" key="4">
    <source>
        <dbReference type="Proteomes" id="UP000318538"/>
    </source>
</evidence>
<dbReference type="Pfam" id="PF13439">
    <property type="entry name" value="Glyco_transf_4"/>
    <property type="match status" value="1"/>
</dbReference>
<dbReference type="GO" id="GO:0016757">
    <property type="term" value="F:glycosyltransferase activity"/>
    <property type="evidence" value="ECO:0007669"/>
    <property type="project" value="UniProtKB-KW"/>
</dbReference>
<dbReference type="KEGG" id="rlc:K227x_63460"/>
<evidence type="ECO:0000313" key="3">
    <source>
        <dbReference type="EMBL" id="QDT07917.1"/>
    </source>
</evidence>
<gene>
    <name evidence="3" type="primary">pimB_6</name>
    <name evidence="3" type="ORF">K227x_63460</name>
</gene>
<proteinExistence type="predicted"/>
<dbReference type="Gene3D" id="3.40.50.2000">
    <property type="entry name" value="Glycogen Phosphorylase B"/>
    <property type="match status" value="2"/>
</dbReference>
<organism evidence="3 4">
    <name type="scientific">Rubripirellula lacrimiformis</name>
    <dbReference type="NCBI Taxonomy" id="1930273"/>
    <lineage>
        <taxon>Bacteria</taxon>
        <taxon>Pseudomonadati</taxon>
        <taxon>Planctomycetota</taxon>
        <taxon>Planctomycetia</taxon>
        <taxon>Pirellulales</taxon>
        <taxon>Pirellulaceae</taxon>
        <taxon>Rubripirellula</taxon>
    </lineage>
</organism>
<dbReference type="PANTHER" id="PTHR45947">
    <property type="entry name" value="SULFOQUINOVOSYL TRANSFERASE SQD2"/>
    <property type="match status" value="1"/>
</dbReference>
<evidence type="ECO:0000259" key="1">
    <source>
        <dbReference type="Pfam" id="PF00534"/>
    </source>
</evidence>
<protein>
    <submittedName>
        <fullName evidence="3">GDP-mannose-dependent alpha-(1-6)-phosphatidylinositol monomannoside mannosyltransferase</fullName>
    </submittedName>
</protein>
<dbReference type="InterPro" id="IPR028098">
    <property type="entry name" value="Glyco_trans_4-like_N"/>
</dbReference>
<dbReference type="OrthoDB" id="73743at2"/>
<dbReference type="CDD" id="cd03801">
    <property type="entry name" value="GT4_PimA-like"/>
    <property type="match status" value="1"/>
</dbReference>
<evidence type="ECO:0000259" key="2">
    <source>
        <dbReference type="Pfam" id="PF13439"/>
    </source>
</evidence>
<dbReference type="RefSeq" id="WP_145176544.1">
    <property type="nucleotide sequence ID" value="NZ_CP036525.1"/>
</dbReference>
<keyword evidence="3" id="KW-0808">Transferase</keyword>
<dbReference type="PANTHER" id="PTHR45947:SF3">
    <property type="entry name" value="SULFOQUINOVOSYL TRANSFERASE SQD2"/>
    <property type="match status" value="1"/>
</dbReference>
<dbReference type="InterPro" id="IPR050194">
    <property type="entry name" value="Glycosyltransferase_grp1"/>
</dbReference>
<reference evidence="3 4" key="1">
    <citation type="submission" date="2019-02" db="EMBL/GenBank/DDBJ databases">
        <title>Deep-cultivation of Planctomycetes and their phenomic and genomic characterization uncovers novel biology.</title>
        <authorList>
            <person name="Wiegand S."/>
            <person name="Jogler M."/>
            <person name="Boedeker C."/>
            <person name="Pinto D."/>
            <person name="Vollmers J."/>
            <person name="Rivas-Marin E."/>
            <person name="Kohn T."/>
            <person name="Peeters S.H."/>
            <person name="Heuer A."/>
            <person name="Rast P."/>
            <person name="Oberbeckmann S."/>
            <person name="Bunk B."/>
            <person name="Jeske O."/>
            <person name="Meyerdierks A."/>
            <person name="Storesund J.E."/>
            <person name="Kallscheuer N."/>
            <person name="Luecker S."/>
            <person name="Lage O.M."/>
            <person name="Pohl T."/>
            <person name="Merkel B.J."/>
            <person name="Hornburger P."/>
            <person name="Mueller R.-W."/>
            <person name="Bruemmer F."/>
            <person name="Labrenz M."/>
            <person name="Spormann A.M."/>
            <person name="Op den Camp H."/>
            <person name="Overmann J."/>
            <person name="Amann R."/>
            <person name="Jetten M.S.M."/>
            <person name="Mascher T."/>
            <person name="Medema M.H."/>
            <person name="Devos D.P."/>
            <person name="Kaster A.-K."/>
            <person name="Ovreas L."/>
            <person name="Rohde M."/>
            <person name="Galperin M.Y."/>
            <person name="Jogler C."/>
        </authorList>
    </citation>
    <scope>NUCLEOTIDE SEQUENCE [LARGE SCALE GENOMIC DNA]</scope>
    <source>
        <strain evidence="3 4">K22_7</strain>
    </source>
</reference>
<sequence length="411" mass="45668">MNPFKIAFVGIGQNYPSHVWMGRMKQMLGDHVVLNVDDLRNTPRGSNLSDDTHYIPRKVSRAKRAMRSIGLVRQTDDAMRSQWLLNQIRESKASSVFVHFLDFATKFNDVWNRLDIPIVVHCHGYDITWDVRHHVHQTPLHPVDYPSSVRSLPDNVWFIANSNYTRNQLLKLDINPRKIFLKRFGVPLSNRPRVSTASDRPQVLFLGRLVDFKGPLETVEAFGQIAGNHPGSRLEIAGSGGLSTDLNDLIRDRNLQSAVHCHGAVDQATGAAMRQRSAIFTAHNQTGAVTRQCEAFGVSLLEAMGEGVPVVTGRSGGIVDFIQSDQNGMLFEPGDIDSHAGMLDDLMSSAKRRESLGAAAWETVRDGYQSHHEKSDLLRIFREVSDTVAAPTIAAPTIVDRPLADVVKRAA</sequence>